<dbReference type="InterPro" id="IPR026570">
    <property type="entry name" value="CCDC86"/>
</dbReference>
<keyword evidence="8" id="KW-0539">Nucleus</keyword>
<dbReference type="Proteomes" id="UP001174909">
    <property type="component" value="Unassembled WGS sequence"/>
</dbReference>
<keyword evidence="6" id="KW-0164">Citrullination</keyword>
<protein>
    <recommendedName>
        <fullName evidence="3">Coiled-coil domain-containing protein 86</fullName>
    </recommendedName>
</protein>
<evidence type="ECO:0000256" key="9">
    <source>
        <dbReference type="ARBA" id="ARBA00093307"/>
    </source>
</evidence>
<comment type="function">
    <text evidence="9">Required for proper chromosome segregation during mitosis and error-free mitotic progression.</text>
</comment>
<dbReference type="PANTHER" id="PTHR13557:SF1">
    <property type="entry name" value="COILED-COIL DOMAIN-CONTAINING PROTEIN 86"/>
    <property type="match status" value="1"/>
</dbReference>
<evidence type="ECO:0000313" key="11">
    <source>
        <dbReference type="EMBL" id="CAI8044037.1"/>
    </source>
</evidence>
<evidence type="ECO:0000256" key="6">
    <source>
        <dbReference type="ARBA" id="ARBA00022934"/>
    </source>
</evidence>
<proteinExistence type="predicted"/>
<name>A0AA35XAU7_GEOBA</name>
<reference evidence="11" key="1">
    <citation type="submission" date="2023-03" db="EMBL/GenBank/DDBJ databases">
        <authorList>
            <person name="Steffen K."/>
            <person name="Cardenas P."/>
        </authorList>
    </citation>
    <scope>NUCLEOTIDE SEQUENCE</scope>
</reference>
<dbReference type="PANTHER" id="PTHR13557">
    <property type="entry name" value="COILED-COIL DOMAIN-CONTAINING PROTEIN 86"/>
    <property type="match status" value="1"/>
</dbReference>
<evidence type="ECO:0000256" key="2">
    <source>
        <dbReference type="ARBA" id="ARBA00004604"/>
    </source>
</evidence>
<evidence type="ECO:0000256" key="8">
    <source>
        <dbReference type="ARBA" id="ARBA00023242"/>
    </source>
</evidence>
<evidence type="ECO:0000256" key="7">
    <source>
        <dbReference type="ARBA" id="ARBA00023054"/>
    </source>
</evidence>
<organism evidence="11 12">
    <name type="scientific">Geodia barretti</name>
    <name type="common">Barrett's horny sponge</name>
    <dbReference type="NCBI Taxonomy" id="519541"/>
    <lineage>
        <taxon>Eukaryota</taxon>
        <taxon>Metazoa</taxon>
        <taxon>Porifera</taxon>
        <taxon>Demospongiae</taxon>
        <taxon>Heteroscleromorpha</taxon>
        <taxon>Tetractinellida</taxon>
        <taxon>Astrophorina</taxon>
        <taxon>Geodiidae</taxon>
        <taxon>Geodia</taxon>
    </lineage>
</organism>
<feature type="coiled-coil region" evidence="10">
    <location>
        <begin position="2"/>
        <end position="33"/>
    </location>
</feature>
<evidence type="ECO:0000256" key="3">
    <source>
        <dbReference type="ARBA" id="ARBA00016738"/>
    </source>
</evidence>
<evidence type="ECO:0000256" key="4">
    <source>
        <dbReference type="ARBA" id="ARBA00022454"/>
    </source>
</evidence>
<evidence type="ECO:0000313" key="12">
    <source>
        <dbReference type="Proteomes" id="UP001174909"/>
    </source>
</evidence>
<keyword evidence="4" id="KW-0158">Chromosome</keyword>
<dbReference type="GO" id="GO:0005694">
    <property type="term" value="C:chromosome"/>
    <property type="evidence" value="ECO:0007669"/>
    <property type="project" value="UniProtKB-SubCell"/>
</dbReference>
<evidence type="ECO:0000256" key="1">
    <source>
        <dbReference type="ARBA" id="ARBA00004286"/>
    </source>
</evidence>
<dbReference type="EMBL" id="CASHTH010003371">
    <property type="protein sequence ID" value="CAI8044037.1"/>
    <property type="molecule type" value="Genomic_DNA"/>
</dbReference>
<sequence length="60" mass="7533">MEREMKEAKDKEKEELRKRLQEKRERKLENQRKGEIVQKITNVTKLKRLKKKQLRTIEKR</sequence>
<gene>
    <name evidence="11" type="ORF">GBAR_LOCUS24430</name>
</gene>
<dbReference type="AlphaFoldDB" id="A0AA35XAU7"/>
<evidence type="ECO:0000256" key="10">
    <source>
        <dbReference type="SAM" id="Coils"/>
    </source>
</evidence>
<dbReference type="GO" id="GO:0005730">
    <property type="term" value="C:nucleolus"/>
    <property type="evidence" value="ECO:0007669"/>
    <property type="project" value="UniProtKB-SubCell"/>
</dbReference>
<keyword evidence="7 10" id="KW-0175">Coiled coil</keyword>
<evidence type="ECO:0000256" key="5">
    <source>
        <dbReference type="ARBA" id="ARBA00022553"/>
    </source>
</evidence>
<comment type="caution">
    <text evidence="11">The sequence shown here is derived from an EMBL/GenBank/DDBJ whole genome shotgun (WGS) entry which is preliminary data.</text>
</comment>
<keyword evidence="12" id="KW-1185">Reference proteome</keyword>
<comment type="subcellular location">
    <subcellularLocation>
        <location evidence="1">Chromosome</location>
    </subcellularLocation>
    <subcellularLocation>
        <location evidence="2">Nucleus</location>
        <location evidence="2">Nucleolus</location>
    </subcellularLocation>
</comment>
<keyword evidence="5" id="KW-0597">Phosphoprotein</keyword>
<accession>A0AA35XAU7</accession>